<sequence length="48" mass="5628">MLSVWLQRKYRSNSFNENIAKAVNCLFCHHPLIQKPFQFNLSGIQTGF</sequence>
<keyword evidence="2" id="KW-1185">Reference proteome</keyword>
<evidence type="ECO:0000313" key="2">
    <source>
        <dbReference type="Proteomes" id="UP000005697"/>
    </source>
</evidence>
<accession>F0F9T1</accession>
<dbReference type="Proteomes" id="UP000005697">
    <property type="component" value="Unassembled WGS sequence"/>
</dbReference>
<dbReference type="AlphaFoldDB" id="F0F9T1"/>
<protein>
    <submittedName>
        <fullName evidence="1">Uncharacterized protein</fullName>
    </submittedName>
</protein>
<dbReference type="HOGENOM" id="CLU_3156317_0_0_10"/>
<dbReference type="STRING" id="888743.HMPREF9141_2348"/>
<dbReference type="EMBL" id="AEWX01000034">
    <property type="protein sequence ID" value="EGC19097.1"/>
    <property type="molecule type" value="Genomic_DNA"/>
</dbReference>
<gene>
    <name evidence="1" type="ORF">HMPREF9141_2348</name>
</gene>
<evidence type="ECO:0000313" key="1">
    <source>
        <dbReference type="EMBL" id="EGC19097.1"/>
    </source>
</evidence>
<reference evidence="1 2" key="1">
    <citation type="submission" date="2011-01" db="EMBL/GenBank/DDBJ databases">
        <authorList>
            <person name="Muzny D."/>
            <person name="Qin X."/>
            <person name="Deng J."/>
            <person name="Jiang H."/>
            <person name="Liu Y."/>
            <person name="Qu J."/>
            <person name="Song X.-Z."/>
            <person name="Zhang L."/>
            <person name="Thornton R."/>
            <person name="Coyle M."/>
            <person name="Francisco L."/>
            <person name="Jackson L."/>
            <person name="Javaid M."/>
            <person name="Korchina V."/>
            <person name="Kovar C."/>
            <person name="Mata R."/>
            <person name="Mathew T."/>
            <person name="Ngo R."/>
            <person name="Nguyen L."/>
            <person name="Nguyen N."/>
            <person name="Okwuonu G."/>
            <person name="Ongeri F."/>
            <person name="Pham C."/>
            <person name="Simmons D."/>
            <person name="Wilczek-Boney K."/>
            <person name="Hale W."/>
            <person name="Jakkamsetti A."/>
            <person name="Pham P."/>
            <person name="Ruth R."/>
            <person name="San Lucas F."/>
            <person name="Warren J."/>
            <person name="Zhang J."/>
            <person name="Zhao Z."/>
            <person name="Zhou C."/>
            <person name="Zhu D."/>
            <person name="Lee S."/>
            <person name="Bess C."/>
            <person name="Blankenburg K."/>
            <person name="Forbes L."/>
            <person name="Fu Q."/>
            <person name="Gubbala S."/>
            <person name="Hirani K."/>
            <person name="Jayaseelan J.C."/>
            <person name="Lara F."/>
            <person name="Munidasa M."/>
            <person name="Palculict T."/>
            <person name="Patil S."/>
            <person name="Pu L.-L."/>
            <person name="Saada N."/>
            <person name="Tang L."/>
            <person name="Weissenberger G."/>
            <person name="Zhu Y."/>
            <person name="Hemphill L."/>
            <person name="Shang Y."/>
            <person name="Youmans B."/>
            <person name="Ayvaz T."/>
            <person name="Ross M."/>
            <person name="Santibanez J."/>
            <person name="Aqrawi P."/>
            <person name="Gross S."/>
            <person name="Joshi V."/>
            <person name="Fowler G."/>
            <person name="Nazareth L."/>
            <person name="Reid J."/>
            <person name="Worley K."/>
            <person name="Petrosino J."/>
            <person name="Highlander S."/>
            <person name="Gibbs R."/>
        </authorList>
    </citation>
    <scope>NUCLEOTIDE SEQUENCE [LARGE SCALE GENOMIC DNA]</scope>
    <source>
        <strain evidence="1 2">DSM 16608</strain>
    </source>
</reference>
<comment type="caution">
    <text evidence="1">The sequence shown here is derived from an EMBL/GenBank/DDBJ whole genome shotgun (WGS) entry which is preliminary data.</text>
</comment>
<name>F0F9T1_9BACT</name>
<proteinExistence type="predicted"/>
<organism evidence="1 2">
    <name type="scientific">Prevotella multiformis DSM 16608</name>
    <dbReference type="NCBI Taxonomy" id="888743"/>
    <lineage>
        <taxon>Bacteria</taxon>
        <taxon>Pseudomonadati</taxon>
        <taxon>Bacteroidota</taxon>
        <taxon>Bacteroidia</taxon>
        <taxon>Bacteroidales</taxon>
        <taxon>Prevotellaceae</taxon>
        <taxon>Prevotella</taxon>
    </lineage>
</organism>